<protein>
    <submittedName>
        <fullName evidence="1">Uncharacterized protein</fullName>
    </submittedName>
</protein>
<dbReference type="RefSeq" id="WP_200277287.1">
    <property type="nucleotide sequence ID" value="NZ_JAENII010000003.1"/>
</dbReference>
<evidence type="ECO:0000313" key="1">
    <source>
        <dbReference type="EMBL" id="MBK1826385.1"/>
    </source>
</evidence>
<accession>A0A934VFB6</accession>
<dbReference type="AlphaFoldDB" id="A0A934VFB6"/>
<sequence>MSAPKVLLIGLHPSSVDYTKWPELSPEKLNNAFEQARAELEAAGFEGVWCLTDTGESAGQQVSTHLESFQPQIVMIGAGVRTDPDLLPLFEKILNIIHLKAPHSKIAFNTSPYDTVEAIQRWI</sequence>
<gene>
    <name evidence="1" type="ORF">JIN81_05110</name>
</gene>
<proteinExistence type="predicted"/>
<dbReference type="Proteomes" id="UP000658278">
    <property type="component" value="Unassembled WGS sequence"/>
</dbReference>
<reference evidence="1" key="1">
    <citation type="submission" date="2021-01" db="EMBL/GenBank/DDBJ databases">
        <title>Modified the classification status of verrucomicrobia.</title>
        <authorList>
            <person name="Feng X."/>
        </authorList>
    </citation>
    <scope>NUCLEOTIDE SEQUENCE</scope>
    <source>
        <strain evidence="1">KCTC 22201</strain>
    </source>
</reference>
<comment type="caution">
    <text evidence="1">The sequence shown here is derived from an EMBL/GenBank/DDBJ whole genome shotgun (WGS) entry which is preliminary data.</text>
</comment>
<keyword evidence="2" id="KW-1185">Reference proteome</keyword>
<dbReference type="EMBL" id="JAENII010000003">
    <property type="protein sequence ID" value="MBK1826385.1"/>
    <property type="molecule type" value="Genomic_DNA"/>
</dbReference>
<evidence type="ECO:0000313" key="2">
    <source>
        <dbReference type="Proteomes" id="UP000658278"/>
    </source>
</evidence>
<name>A0A934VFB6_9BACT</name>
<organism evidence="1 2">
    <name type="scientific">Haloferula rosea</name>
    <dbReference type="NCBI Taxonomy" id="490093"/>
    <lineage>
        <taxon>Bacteria</taxon>
        <taxon>Pseudomonadati</taxon>
        <taxon>Verrucomicrobiota</taxon>
        <taxon>Verrucomicrobiia</taxon>
        <taxon>Verrucomicrobiales</taxon>
        <taxon>Verrucomicrobiaceae</taxon>
        <taxon>Haloferula</taxon>
    </lineage>
</organism>